<dbReference type="EMBL" id="JABXXQ010000056">
    <property type="protein sequence ID" value="NVN29666.1"/>
    <property type="molecule type" value="Genomic_DNA"/>
</dbReference>
<dbReference type="RefSeq" id="WP_176622546.1">
    <property type="nucleotide sequence ID" value="NZ_JABXXQ010000056.1"/>
</dbReference>
<proteinExistence type="predicted"/>
<evidence type="ECO:0000256" key="1">
    <source>
        <dbReference type="SAM" id="MobiDB-lite"/>
    </source>
</evidence>
<comment type="caution">
    <text evidence="2">The sequence shown here is derived from an EMBL/GenBank/DDBJ whole genome shotgun (WGS) entry which is preliminary data.</text>
</comment>
<accession>A0A850NP74</accession>
<gene>
    <name evidence="2" type="ORF">HUK83_04850</name>
</gene>
<organism evidence="2 3">
    <name type="scientific">Endobacter medicaginis</name>
    <dbReference type="NCBI Taxonomy" id="1181271"/>
    <lineage>
        <taxon>Bacteria</taxon>
        <taxon>Pseudomonadati</taxon>
        <taxon>Pseudomonadota</taxon>
        <taxon>Alphaproteobacteria</taxon>
        <taxon>Acetobacterales</taxon>
        <taxon>Acetobacteraceae</taxon>
        <taxon>Endobacter</taxon>
    </lineage>
</organism>
<feature type="region of interest" description="Disordered" evidence="1">
    <location>
        <begin position="40"/>
        <end position="60"/>
    </location>
</feature>
<feature type="compositionally biased region" description="Polar residues" evidence="1">
    <location>
        <begin position="40"/>
        <end position="52"/>
    </location>
</feature>
<evidence type="ECO:0000313" key="3">
    <source>
        <dbReference type="Proteomes" id="UP000565205"/>
    </source>
</evidence>
<dbReference type="AlphaFoldDB" id="A0A850NP74"/>
<reference evidence="2 3" key="1">
    <citation type="submission" date="2020-06" db="EMBL/GenBank/DDBJ databases">
        <title>Description of novel acetic acid bacteria.</title>
        <authorList>
            <person name="Sombolestani A."/>
        </authorList>
    </citation>
    <scope>NUCLEOTIDE SEQUENCE [LARGE SCALE GENOMIC DNA]</scope>
    <source>
        <strain evidence="2 3">LMG 26838</strain>
    </source>
</reference>
<name>A0A850NP74_9PROT</name>
<dbReference type="Proteomes" id="UP000565205">
    <property type="component" value="Unassembled WGS sequence"/>
</dbReference>
<sequence length="129" mass="14312">MDSSRARRKEIGSVNTAYPSQERIGKETLSFRWPYAFSESGLNFDSSNSNEPLSRGRQSVRMRCAPATSLPCGKRMSSFQQCSEIDVPEPDRSDVAVDHEPITSMGSFLSKETLQAGIFPLTGPFDLPF</sequence>
<protein>
    <submittedName>
        <fullName evidence="2">Uncharacterized protein</fullName>
    </submittedName>
</protein>
<evidence type="ECO:0000313" key="2">
    <source>
        <dbReference type="EMBL" id="NVN29666.1"/>
    </source>
</evidence>